<feature type="domain" description="C-type lectin" evidence="2">
    <location>
        <begin position="223"/>
        <end position="333"/>
    </location>
</feature>
<dbReference type="PROSITE" id="PS50041">
    <property type="entry name" value="C_TYPE_LECTIN_2"/>
    <property type="match status" value="2"/>
</dbReference>
<proteinExistence type="predicted"/>
<evidence type="ECO:0000256" key="1">
    <source>
        <dbReference type="SAM" id="SignalP"/>
    </source>
</evidence>
<feature type="chain" id="PRO_5020310565" description="C-type lectin domain-containing protein" evidence="1">
    <location>
        <begin position="35"/>
        <end position="338"/>
    </location>
</feature>
<dbReference type="CDD" id="cd00037">
    <property type="entry name" value="CLECT"/>
    <property type="match status" value="2"/>
</dbReference>
<protein>
    <recommendedName>
        <fullName evidence="2">C-type lectin domain-containing protein</fullName>
    </recommendedName>
</protein>
<dbReference type="Proteomes" id="UP000298663">
    <property type="component" value="Unassembled WGS sequence"/>
</dbReference>
<dbReference type="SMART" id="SM00034">
    <property type="entry name" value="CLECT"/>
    <property type="match status" value="2"/>
</dbReference>
<dbReference type="PANTHER" id="PTHR22803">
    <property type="entry name" value="MANNOSE, PHOSPHOLIPASE, LECTIN RECEPTOR RELATED"/>
    <property type="match status" value="1"/>
</dbReference>
<dbReference type="OrthoDB" id="5850157at2759"/>
<dbReference type="InterPro" id="IPR016187">
    <property type="entry name" value="CTDL_fold"/>
</dbReference>
<feature type="domain" description="C-type lectin" evidence="2">
    <location>
        <begin position="45"/>
        <end position="158"/>
    </location>
</feature>
<dbReference type="Pfam" id="PF00059">
    <property type="entry name" value="Lectin_C"/>
    <property type="match status" value="2"/>
</dbReference>
<dbReference type="InterPro" id="IPR016186">
    <property type="entry name" value="C-type_lectin-like/link_sf"/>
</dbReference>
<evidence type="ECO:0000259" key="2">
    <source>
        <dbReference type="PROSITE" id="PS50041"/>
    </source>
</evidence>
<feature type="signal peptide" evidence="1">
    <location>
        <begin position="1"/>
        <end position="34"/>
    </location>
</feature>
<evidence type="ECO:0000313" key="3">
    <source>
        <dbReference type="EMBL" id="TKR96523.1"/>
    </source>
</evidence>
<organism evidence="3 4">
    <name type="scientific">Steinernema carpocapsae</name>
    <name type="common">Entomopathogenic nematode</name>
    <dbReference type="NCBI Taxonomy" id="34508"/>
    <lineage>
        <taxon>Eukaryota</taxon>
        <taxon>Metazoa</taxon>
        <taxon>Ecdysozoa</taxon>
        <taxon>Nematoda</taxon>
        <taxon>Chromadorea</taxon>
        <taxon>Rhabditida</taxon>
        <taxon>Tylenchina</taxon>
        <taxon>Panagrolaimomorpha</taxon>
        <taxon>Strongyloidoidea</taxon>
        <taxon>Steinernematidae</taxon>
        <taxon>Steinernema</taxon>
    </lineage>
</organism>
<dbReference type="STRING" id="34508.A0A4U5PJ52"/>
<dbReference type="EMBL" id="AZBU02000002">
    <property type="protein sequence ID" value="TKR96523.1"/>
    <property type="molecule type" value="Genomic_DNA"/>
</dbReference>
<keyword evidence="4" id="KW-1185">Reference proteome</keyword>
<dbReference type="SUPFAM" id="SSF56436">
    <property type="entry name" value="C-type lectin-like"/>
    <property type="match status" value="2"/>
</dbReference>
<sequence>MVNTYQSQSIDATFSGMRLLLLLLGLSTMHLSNAACPPGSIESDDGKRCFMFIRTEMSFAEASNFCVMFRAQLTSVVNEADNNRIQATVYMAQTDPIKFWIGAAHQGIQGTWIWIDGSPWDYENWDGTTGGGGCAVMDKVSGTWSAQGCSERKSFVCELLVALECLTTDPPPSTVITTLAPLTCPACPECPTTPKPVTTTLPPSNCPVISIPNSRCPIGWAVIGAECFIAVDQPIGSYNVAISTCTGLNSQIASIHSAQENEFSTCLMKAPEYWIGFKWMGAWWSWVDGSKITYKNWTPGFGSANNKQCSYINKTDGKWYSALCNEERGVICKKAVAF</sequence>
<dbReference type="AlphaFoldDB" id="A0A4U5PJ52"/>
<comment type="caution">
    <text evidence="3">The sequence shown here is derived from an EMBL/GenBank/DDBJ whole genome shotgun (WGS) entry which is preliminary data.</text>
</comment>
<reference evidence="3 4" key="2">
    <citation type="journal article" date="2019" name="G3 (Bethesda)">
        <title>Hybrid Assembly of the Genome of the Entomopathogenic Nematode Steinernema carpocapsae Identifies the X-Chromosome.</title>
        <authorList>
            <person name="Serra L."/>
            <person name="Macchietto M."/>
            <person name="Macias-Munoz A."/>
            <person name="McGill C.J."/>
            <person name="Rodriguez I.M."/>
            <person name="Rodriguez B."/>
            <person name="Murad R."/>
            <person name="Mortazavi A."/>
        </authorList>
    </citation>
    <scope>NUCLEOTIDE SEQUENCE [LARGE SCALE GENOMIC DNA]</scope>
    <source>
        <strain evidence="3 4">ALL</strain>
    </source>
</reference>
<name>A0A4U5PJ52_STECR</name>
<dbReference type="InterPro" id="IPR001304">
    <property type="entry name" value="C-type_lectin-like"/>
</dbReference>
<gene>
    <name evidence="3" type="ORF">L596_010526</name>
</gene>
<reference evidence="3 4" key="1">
    <citation type="journal article" date="2015" name="Genome Biol.">
        <title>Comparative genomics of Steinernema reveals deeply conserved gene regulatory networks.</title>
        <authorList>
            <person name="Dillman A.R."/>
            <person name="Macchietto M."/>
            <person name="Porter C.F."/>
            <person name="Rogers A."/>
            <person name="Williams B."/>
            <person name="Antoshechkin I."/>
            <person name="Lee M.M."/>
            <person name="Goodwin Z."/>
            <person name="Lu X."/>
            <person name="Lewis E.E."/>
            <person name="Goodrich-Blair H."/>
            <person name="Stock S.P."/>
            <person name="Adams B.J."/>
            <person name="Sternberg P.W."/>
            <person name="Mortazavi A."/>
        </authorList>
    </citation>
    <scope>NUCLEOTIDE SEQUENCE [LARGE SCALE GENOMIC DNA]</scope>
    <source>
        <strain evidence="3 4">ALL</strain>
    </source>
</reference>
<dbReference type="InterPro" id="IPR050111">
    <property type="entry name" value="C-type_lectin/snaclec_domain"/>
</dbReference>
<keyword evidence="1" id="KW-0732">Signal</keyword>
<accession>A0A4U5PJ52</accession>
<dbReference type="Gene3D" id="3.10.100.10">
    <property type="entry name" value="Mannose-Binding Protein A, subunit A"/>
    <property type="match status" value="2"/>
</dbReference>
<evidence type="ECO:0000313" key="4">
    <source>
        <dbReference type="Proteomes" id="UP000298663"/>
    </source>
</evidence>